<name>A0A1F5PXL9_9BACT</name>
<dbReference type="Proteomes" id="UP000177281">
    <property type="component" value="Unassembled WGS sequence"/>
</dbReference>
<evidence type="ECO:0000313" key="1">
    <source>
        <dbReference type="EMBL" id="OGE94653.1"/>
    </source>
</evidence>
<sequence>MEPSNLVYPKESYRVTGVLYATHNELGRFCNEKQYCDRVEQIFKELGIKYEREKILPPSFEAELPGRNKIDFIVEGKIILECKAKRVLTREDYYQAKRYLRSYNKKLALLVNFRDKYIRPKRILNSLVKED</sequence>
<proteinExistence type="predicted"/>
<comment type="caution">
    <text evidence="1">The sequence shown here is derived from an EMBL/GenBank/DDBJ whole genome shotgun (WGS) entry which is preliminary data.</text>
</comment>
<dbReference type="AlphaFoldDB" id="A0A1F5PXL9"/>
<dbReference type="EMBL" id="MFFB01000012">
    <property type="protein sequence ID" value="OGE94653.1"/>
    <property type="molecule type" value="Genomic_DNA"/>
</dbReference>
<protein>
    <recommendedName>
        <fullName evidence="3">GxxExxY protein</fullName>
    </recommendedName>
</protein>
<accession>A0A1F5PXL9</accession>
<organism evidence="1 2">
    <name type="scientific">Candidatus Doudnabacteria bacterium RIFCSPLOWO2_01_FULL_44_21</name>
    <dbReference type="NCBI Taxonomy" id="1817841"/>
    <lineage>
        <taxon>Bacteria</taxon>
        <taxon>Candidatus Doudnaibacteriota</taxon>
    </lineage>
</organism>
<evidence type="ECO:0008006" key="3">
    <source>
        <dbReference type="Google" id="ProtNLM"/>
    </source>
</evidence>
<dbReference type="STRING" id="1817841.A3B10_00680"/>
<dbReference type="Pfam" id="PF13366">
    <property type="entry name" value="PDDEXK_3"/>
    <property type="match status" value="1"/>
</dbReference>
<gene>
    <name evidence="1" type="ORF">A3B10_00680</name>
</gene>
<dbReference type="NCBIfam" id="TIGR04256">
    <property type="entry name" value="GxxExxY"/>
    <property type="match status" value="1"/>
</dbReference>
<dbReference type="InterPro" id="IPR026350">
    <property type="entry name" value="GxxExxY"/>
</dbReference>
<evidence type="ECO:0000313" key="2">
    <source>
        <dbReference type="Proteomes" id="UP000177281"/>
    </source>
</evidence>
<reference evidence="1 2" key="1">
    <citation type="journal article" date="2016" name="Nat. Commun.">
        <title>Thousands of microbial genomes shed light on interconnected biogeochemical processes in an aquifer system.</title>
        <authorList>
            <person name="Anantharaman K."/>
            <person name="Brown C.T."/>
            <person name="Hug L.A."/>
            <person name="Sharon I."/>
            <person name="Castelle C.J."/>
            <person name="Probst A.J."/>
            <person name="Thomas B.C."/>
            <person name="Singh A."/>
            <person name="Wilkins M.J."/>
            <person name="Karaoz U."/>
            <person name="Brodie E.L."/>
            <person name="Williams K.H."/>
            <person name="Hubbard S.S."/>
            <person name="Banfield J.F."/>
        </authorList>
    </citation>
    <scope>NUCLEOTIDE SEQUENCE [LARGE SCALE GENOMIC DNA]</scope>
</reference>